<dbReference type="GO" id="GO:0007265">
    <property type="term" value="P:Ras protein signal transduction"/>
    <property type="evidence" value="ECO:0007669"/>
    <property type="project" value="TreeGrafter"/>
</dbReference>
<dbReference type="InterPro" id="IPR036964">
    <property type="entry name" value="RASGEF_cat_dom_sf"/>
</dbReference>
<dbReference type="GO" id="GO:0005085">
    <property type="term" value="F:guanyl-nucleotide exchange factor activity"/>
    <property type="evidence" value="ECO:0007669"/>
    <property type="project" value="UniProtKB-KW"/>
</dbReference>
<organism evidence="4 5">
    <name type="scientific">Stegodyphus mimosarum</name>
    <name type="common">African social velvet spider</name>
    <dbReference type="NCBI Taxonomy" id="407821"/>
    <lineage>
        <taxon>Eukaryota</taxon>
        <taxon>Metazoa</taxon>
        <taxon>Ecdysozoa</taxon>
        <taxon>Arthropoda</taxon>
        <taxon>Chelicerata</taxon>
        <taxon>Arachnida</taxon>
        <taxon>Araneae</taxon>
        <taxon>Araneomorphae</taxon>
        <taxon>Entelegynae</taxon>
        <taxon>Eresoidea</taxon>
        <taxon>Eresidae</taxon>
        <taxon>Stegodyphus</taxon>
    </lineage>
</organism>
<dbReference type="SUPFAM" id="SSF48366">
    <property type="entry name" value="Ras GEF"/>
    <property type="match status" value="1"/>
</dbReference>
<dbReference type="STRING" id="407821.A0A087TRW4"/>
<feature type="non-terminal residue" evidence="4">
    <location>
        <position position="44"/>
    </location>
</feature>
<evidence type="ECO:0000313" key="4">
    <source>
        <dbReference type="EMBL" id="KFM67853.1"/>
    </source>
</evidence>
<sequence>MRSKIIIKWINIAHELRLLKNFSSLKAITAALQSNSIHRLSKIS</sequence>
<dbReference type="EMBL" id="KK116467">
    <property type="protein sequence ID" value="KFM67853.1"/>
    <property type="molecule type" value="Genomic_DNA"/>
</dbReference>
<gene>
    <name evidence="4" type="ORF">X975_10423</name>
</gene>
<protein>
    <submittedName>
        <fullName evidence="4">Ral guanine nucleotide dissociation stimulator-like 1</fullName>
    </submittedName>
</protein>
<dbReference type="PROSITE" id="PS50009">
    <property type="entry name" value="RASGEF_CAT"/>
    <property type="match status" value="1"/>
</dbReference>
<keyword evidence="1 2" id="KW-0344">Guanine-nucleotide releasing factor</keyword>
<name>A0A087TRW4_STEMI</name>
<dbReference type="InterPro" id="IPR023578">
    <property type="entry name" value="Ras_GEF_dom_sf"/>
</dbReference>
<feature type="domain" description="Ras-GEF" evidence="3">
    <location>
        <begin position="1"/>
        <end position="44"/>
    </location>
</feature>
<dbReference type="AlphaFoldDB" id="A0A087TRW4"/>
<dbReference type="InterPro" id="IPR001895">
    <property type="entry name" value="RASGEF_cat_dom"/>
</dbReference>
<dbReference type="Pfam" id="PF00617">
    <property type="entry name" value="RasGEF"/>
    <property type="match status" value="1"/>
</dbReference>
<dbReference type="GO" id="GO:0005886">
    <property type="term" value="C:plasma membrane"/>
    <property type="evidence" value="ECO:0007669"/>
    <property type="project" value="TreeGrafter"/>
</dbReference>
<keyword evidence="5" id="KW-1185">Reference proteome</keyword>
<dbReference type="Gene3D" id="1.10.840.10">
    <property type="entry name" value="Ras guanine-nucleotide exchange factors catalytic domain"/>
    <property type="match status" value="1"/>
</dbReference>
<evidence type="ECO:0000256" key="2">
    <source>
        <dbReference type="PROSITE-ProRule" id="PRU00168"/>
    </source>
</evidence>
<dbReference type="OrthoDB" id="26687at2759"/>
<dbReference type="InterPro" id="IPR008937">
    <property type="entry name" value="Ras-like_GEF"/>
</dbReference>
<evidence type="ECO:0000313" key="5">
    <source>
        <dbReference type="Proteomes" id="UP000054359"/>
    </source>
</evidence>
<evidence type="ECO:0000259" key="3">
    <source>
        <dbReference type="PROSITE" id="PS50009"/>
    </source>
</evidence>
<reference evidence="4 5" key="1">
    <citation type="submission" date="2013-11" db="EMBL/GenBank/DDBJ databases">
        <title>Genome sequencing of Stegodyphus mimosarum.</title>
        <authorList>
            <person name="Bechsgaard J."/>
        </authorList>
    </citation>
    <scope>NUCLEOTIDE SEQUENCE [LARGE SCALE GENOMIC DNA]</scope>
</reference>
<accession>A0A087TRW4</accession>
<dbReference type="Proteomes" id="UP000054359">
    <property type="component" value="Unassembled WGS sequence"/>
</dbReference>
<proteinExistence type="predicted"/>
<dbReference type="PANTHER" id="PTHR23113">
    <property type="entry name" value="GUANINE NUCLEOTIDE EXCHANGE FACTOR"/>
    <property type="match status" value="1"/>
</dbReference>
<evidence type="ECO:0000256" key="1">
    <source>
        <dbReference type="ARBA" id="ARBA00022658"/>
    </source>
</evidence>
<dbReference type="PANTHER" id="PTHR23113:SF312">
    <property type="entry name" value="RAL GUANINE NUCLEOTIDE DISSOCIATION STIMULATOR-LIKE, ISOFORM E"/>
    <property type="match status" value="1"/>
</dbReference>